<dbReference type="RefSeq" id="XP_001882865.1">
    <property type="nucleotide sequence ID" value="XM_001882830.1"/>
</dbReference>
<accession>B0DFP0</accession>
<protein>
    <submittedName>
        <fullName evidence="1">Predicted protein</fullName>
    </submittedName>
</protein>
<dbReference type="EMBL" id="DS547108">
    <property type="protein sequence ID" value="EDR06493.1"/>
    <property type="molecule type" value="Genomic_DNA"/>
</dbReference>
<dbReference type="Proteomes" id="UP000001194">
    <property type="component" value="Unassembled WGS sequence"/>
</dbReference>
<gene>
    <name evidence="1" type="ORF">LACBIDRAFT_299933</name>
</gene>
<evidence type="ECO:0000313" key="1">
    <source>
        <dbReference type="EMBL" id="EDR06493.1"/>
    </source>
</evidence>
<sequence length="84" mass="9491">MGSPSTALCDVTRVHFTTPALTTLVSLPQRPQPTLHEKYLVITSRVEQNPNEWWTRESNGFGLKRVSSETCNPLENDPRSCCIF</sequence>
<proteinExistence type="predicted"/>
<organism evidence="2">
    <name type="scientific">Laccaria bicolor (strain S238N-H82 / ATCC MYA-4686)</name>
    <name type="common">Bicoloured deceiver</name>
    <name type="synonym">Laccaria laccata var. bicolor</name>
    <dbReference type="NCBI Taxonomy" id="486041"/>
    <lineage>
        <taxon>Eukaryota</taxon>
        <taxon>Fungi</taxon>
        <taxon>Dikarya</taxon>
        <taxon>Basidiomycota</taxon>
        <taxon>Agaricomycotina</taxon>
        <taxon>Agaricomycetes</taxon>
        <taxon>Agaricomycetidae</taxon>
        <taxon>Agaricales</taxon>
        <taxon>Agaricineae</taxon>
        <taxon>Hydnangiaceae</taxon>
        <taxon>Laccaria</taxon>
    </lineage>
</organism>
<reference evidence="1 2" key="1">
    <citation type="journal article" date="2008" name="Nature">
        <title>The genome of Laccaria bicolor provides insights into mycorrhizal symbiosis.</title>
        <authorList>
            <person name="Martin F."/>
            <person name="Aerts A."/>
            <person name="Ahren D."/>
            <person name="Brun A."/>
            <person name="Danchin E.G.J."/>
            <person name="Duchaussoy F."/>
            <person name="Gibon J."/>
            <person name="Kohler A."/>
            <person name="Lindquist E."/>
            <person name="Pereda V."/>
            <person name="Salamov A."/>
            <person name="Shapiro H.J."/>
            <person name="Wuyts J."/>
            <person name="Blaudez D."/>
            <person name="Buee M."/>
            <person name="Brokstein P."/>
            <person name="Canbaeck B."/>
            <person name="Cohen D."/>
            <person name="Courty P.E."/>
            <person name="Coutinho P.M."/>
            <person name="Delaruelle C."/>
            <person name="Detter J.C."/>
            <person name="Deveau A."/>
            <person name="DiFazio S."/>
            <person name="Duplessis S."/>
            <person name="Fraissinet-Tachet L."/>
            <person name="Lucic E."/>
            <person name="Frey-Klett P."/>
            <person name="Fourrey C."/>
            <person name="Feussner I."/>
            <person name="Gay G."/>
            <person name="Grimwood J."/>
            <person name="Hoegger P.J."/>
            <person name="Jain P."/>
            <person name="Kilaru S."/>
            <person name="Labbe J."/>
            <person name="Lin Y.C."/>
            <person name="Legue V."/>
            <person name="Le Tacon F."/>
            <person name="Marmeisse R."/>
            <person name="Melayah D."/>
            <person name="Montanini B."/>
            <person name="Muratet M."/>
            <person name="Nehls U."/>
            <person name="Niculita-Hirzel H."/>
            <person name="Oudot-Le Secq M.P."/>
            <person name="Peter M."/>
            <person name="Quesneville H."/>
            <person name="Rajashekar B."/>
            <person name="Reich M."/>
            <person name="Rouhier N."/>
            <person name="Schmutz J."/>
            <person name="Yin T."/>
            <person name="Chalot M."/>
            <person name="Henrissat B."/>
            <person name="Kuees U."/>
            <person name="Lucas S."/>
            <person name="Van de Peer Y."/>
            <person name="Podila G.K."/>
            <person name="Polle A."/>
            <person name="Pukkila P.J."/>
            <person name="Richardson P.M."/>
            <person name="Rouze P."/>
            <person name="Sanders I.R."/>
            <person name="Stajich J.E."/>
            <person name="Tunlid A."/>
            <person name="Tuskan G."/>
            <person name="Grigoriev I.V."/>
        </authorList>
    </citation>
    <scope>NUCLEOTIDE SEQUENCE [LARGE SCALE GENOMIC DNA]</scope>
    <source>
        <strain evidence="2">S238N-H82 / ATCC MYA-4686</strain>
    </source>
</reference>
<dbReference type="GeneID" id="6078368"/>
<dbReference type="InParanoid" id="B0DFP0"/>
<evidence type="ECO:0000313" key="2">
    <source>
        <dbReference type="Proteomes" id="UP000001194"/>
    </source>
</evidence>
<dbReference type="AlphaFoldDB" id="B0DFP0"/>
<name>B0DFP0_LACBS</name>
<dbReference type="HOGENOM" id="CLU_2527844_0_0_1"/>
<dbReference type="KEGG" id="lbc:LACBIDRAFT_299933"/>
<keyword evidence="2" id="KW-1185">Reference proteome</keyword>